<dbReference type="SUPFAM" id="SSF50985">
    <property type="entry name" value="RCC1/BLIP-II"/>
    <property type="match status" value="1"/>
</dbReference>
<dbReference type="Proteomes" id="UP000627573">
    <property type="component" value="Unassembled WGS sequence"/>
</dbReference>
<evidence type="ECO:0000256" key="2">
    <source>
        <dbReference type="SAM" id="MobiDB-lite"/>
    </source>
</evidence>
<dbReference type="InterPro" id="IPR009091">
    <property type="entry name" value="RCC1/BLIP-II"/>
</dbReference>
<accession>A0A8I0ZK95</accession>
<sequence>MFNRTKKQHREYRLLALITLTTALFGLTVPADPANATVVSQPATVSLGGSHACKILDGTVQCWGQNDRGQLGDGTQKSRSTPATVVGLAAPATSVITLVDASCALLMTGQIQCWGSNAARQLGAATALGISTTPVTVAGMKGPAVAISGTWEHGCAILANDQVQCWGSAIAAPAGTFDQDRVIRGIEGKPRAIASSYHHTCIVVESGTIQCLGYDGAYNDENGGEGLVVVEGLTGKAVDVALNYGSMCVLFDNGSTHCRGFTYGHDGNRSTRLDNPFTGPASAIAKGGCAVLVSGELQCLMRTADLTYADSRYGYQVAKVVDPTLTVVRVTNMPGPLVAADTGGGICGVLLDGTIHCLAADLYVEPPAPSDVDCSTDTLFIGARGSGQAPQQVRDQDQIPHDDDVPAIFRGTWAKSRYITYFWDPHEATTGMGPEIETIARVAEDHSSTSITFLGLNYRATPVDVLNPSYDDTYRASVDDGADRLVEALTYIDEHCAPSTPPKVILGGYSQGAHVIQDALARIEEEDLPAGDLITKVILVGSPLHTAGRGDRPIGEATTQGTLIALRKQATDGFAVSHGGVVDSLCAWGDLVCDEGNARSIGNAENAFAIHNSTAAQIHTHYPESASICGITSKRQPNLVCGANSVLQALGDPLIDIETGQSEFSNPDSGYLYNGKQGGKITVGWFFGQNIGNPIQKILNWKMYSTPTELGTSLVNEDGISLAELPLPEDLPIGQHRLVAMDEQGNHYSHYIYIHPRSSTIDPPTIMFNGQNTDTTPLPEPSTPNPEPPSGDVPTGSLGSLGGGS</sequence>
<evidence type="ECO:0000313" key="4">
    <source>
        <dbReference type="EMBL" id="MBH5141079.1"/>
    </source>
</evidence>
<evidence type="ECO:0000256" key="1">
    <source>
        <dbReference type="ARBA" id="ARBA00022801"/>
    </source>
</evidence>
<proteinExistence type="predicted"/>
<feature type="chain" id="PRO_5034379312" evidence="3">
    <location>
        <begin position="32"/>
        <end position="805"/>
    </location>
</feature>
<gene>
    <name evidence="4" type="ORF">I3517_00400</name>
</gene>
<dbReference type="InterPro" id="IPR000408">
    <property type="entry name" value="Reg_chr_condens"/>
</dbReference>
<dbReference type="Gene3D" id="2.130.10.30">
    <property type="entry name" value="Regulator of chromosome condensation 1/beta-lactamase-inhibitor protein II"/>
    <property type="match status" value="2"/>
</dbReference>
<keyword evidence="5" id="KW-1185">Reference proteome</keyword>
<comment type="caution">
    <text evidence="4">The sequence shown here is derived from an EMBL/GenBank/DDBJ whole genome shotgun (WGS) entry which is preliminary data.</text>
</comment>
<organism evidence="4 5">
    <name type="scientific">Rhodococcus erythropolis</name>
    <name type="common">Arthrobacter picolinophilus</name>
    <dbReference type="NCBI Taxonomy" id="1833"/>
    <lineage>
        <taxon>Bacteria</taxon>
        <taxon>Bacillati</taxon>
        <taxon>Actinomycetota</taxon>
        <taxon>Actinomycetes</taxon>
        <taxon>Mycobacteriales</taxon>
        <taxon>Nocardiaceae</taxon>
        <taxon>Rhodococcus</taxon>
        <taxon>Rhodococcus erythropolis group</taxon>
    </lineage>
</organism>
<evidence type="ECO:0000313" key="5">
    <source>
        <dbReference type="Proteomes" id="UP000627573"/>
    </source>
</evidence>
<name>A0A8I0ZK95_RHOER</name>
<dbReference type="InterPro" id="IPR051553">
    <property type="entry name" value="Ran_GTPase-activating"/>
</dbReference>
<dbReference type="InterPro" id="IPR000675">
    <property type="entry name" value="Cutinase/axe"/>
</dbReference>
<dbReference type="Pfam" id="PF01083">
    <property type="entry name" value="Cutinase"/>
    <property type="match status" value="1"/>
</dbReference>
<dbReference type="InterPro" id="IPR029058">
    <property type="entry name" value="AB_hydrolase_fold"/>
</dbReference>
<feature type="compositionally biased region" description="Pro residues" evidence="2">
    <location>
        <begin position="778"/>
        <end position="791"/>
    </location>
</feature>
<dbReference type="Gene3D" id="3.40.50.1820">
    <property type="entry name" value="alpha/beta hydrolase"/>
    <property type="match status" value="1"/>
</dbReference>
<dbReference type="PANTHER" id="PTHR45982">
    <property type="entry name" value="REGULATOR OF CHROMOSOME CONDENSATION"/>
    <property type="match status" value="1"/>
</dbReference>
<dbReference type="Pfam" id="PF00415">
    <property type="entry name" value="RCC1"/>
    <property type="match status" value="1"/>
</dbReference>
<evidence type="ECO:0000256" key="3">
    <source>
        <dbReference type="SAM" id="SignalP"/>
    </source>
</evidence>
<dbReference type="GO" id="GO:0005737">
    <property type="term" value="C:cytoplasm"/>
    <property type="evidence" value="ECO:0007669"/>
    <property type="project" value="TreeGrafter"/>
</dbReference>
<dbReference type="EMBL" id="JAECSB010000009">
    <property type="protein sequence ID" value="MBH5141079.1"/>
    <property type="molecule type" value="Genomic_DNA"/>
</dbReference>
<dbReference type="GO" id="GO:0005085">
    <property type="term" value="F:guanyl-nucleotide exchange factor activity"/>
    <property type="evidence" value="ECO:0007669"/>
    <property type="project" value="TreeGrafter"/>
</dbReference>
<dbReference type="GO" id="GO:0016787">
    <property type="term" value="F:hydrolase activity"/>
    <property type="evidence" value="ECO:0007669"/>
    <property type="project" value="UniProtKB-KW"/>
</dbReference>
<keyword evidence="1" id="KW-0378">Hydrolase</keyword>
<dbReference type="PROSITE" id="PS50012">
    <property type="entry name" value="RCC1_3"/>
    <property type="match status" value="2"/>
</dbReference>
<dbReference type="PANTHER" id="PTHR45982:SF1">
    <property type="entry name" value="REGULATOR OF CHROMOSOME CONDENSATION"/>
    <property type="match status" value="1"/>
</dbReference>
<feature type="signal peptide" evidence="3">
    <location>
        <begin position="1"/>
        <end position="31"/>
    </location>
</feature>
<feature type="region of interest" description="Disordered" evidence="2">
    <location>
        <begin position="764"/>
        <end position="805"/>
    </location>
</feature>
<reference evidence="4 5" key="1">
    <citation type="submission" date="2020-12" db="EMBL/GenBank/DDBJ databases">
        <title>Draft genome sequence of furan degrading bacterial strain FUR100.</title>
        <authorList>
            <person name="Woiski C."/>
        </authorList>
    </citation>
    <scope>NUCLEOTIDE SEQUENCE [LARGE SCALE GENOMIC DNA]</scope>
    <source>
        <strain evidence="4 5">FUR100</strain>
    </source>
</reference>
<protein>
    <submittedName>
        <fullName evidence="4">Cutinase family protein</fullName>
    </submittedName>
</protein>
<dbReference type="SMART" id="SM01110">
    <property type="entry name" value="Cutinase"/>
    <property type="match status" value="1"/>
</dbReference>
<dbReference type="AlphaFoldDB" id="A0A8I0ZK95"/>
<keyword evidence="3" id="KW-0732">Signal</keyword>
<dbReference type="SUPFAM" id="SSF53474">
    <property type="entry name" value="alpha/beta-Hydrolases"/>
    <property type="match status" value="1"/>
</dbReference>
<feature type="compositionally biased region" description="Polar residues" evidence="2">
    <location>
        <begin position="764"/>
        <end position="774"/>
    </location>
</feature>